<dbReference type="GO" id="GO:0000160">
    <property type="term" value="P:phosphorelay signal transduction system"/>
    <property type="evidence" value="ECO:0007669"/>
    <property type="project" value="UniProtKB-KW"/>
</dbReference>
<name>A0A412X7M7_9BACT</name>
<proteinExistence type="predicted"/>
<dbReference type="RefSeq" id="WP_118258388.1">
    <property type="nucleotide sequence ID" value="NZ_CALBWO010000031.1"/>
</dbReference>
<accession>A0A412X7M7</accession>
<dbReference type="Proteomes" id="UP000283589">
    <property type="component" value="Unassembled WGS sequence"/>
</dbReference>
<reference evidence="5 6" key="1">
    <citation type="submission" date="2018-08" db="EMBL/GenBank/DDBJ databases">
        <title>A genome reference for cultivated species of the human gut microbiota.</title>
        <authorList>
            <person name="Zou Y."/>
            <person name="Xue W."/>
            <person name="Luo G."/>
        </authorList>
    </citation>
    <scope>NUCLEOTIDE SEQUENCE [LARGE SCALE GENOMIC DNA]</scope>
    <source>
        <strain evidence="5 6">AF14-49</strain>
    </source>
</reference>
<evidence type="ECO:0000256" key="1">
    <source>
        <dbReference type="ARBA" id="ARBA00022553"/>
    </source>
</evidence>
<protein>
    <submittedName>
        <fullName evidence="5">Response regulator</fullName>
    </submittedName>
</protein>
<evidence type="ECO:0000313" key="5">
    <source>
        <dbReference type="EMBL" id="RGV36859.1"/>
    </source>
</evidence>
<evidence type="ECO:0000313" key="6">
    <source>
        <dbReference type="Proteomes" id="UP000283589"/>
    </source>
</evidence>
<dbReference type="SUPFAM" id="SSF52172">
    <property type="entry name" value="CheY-like"/>
    <property type="match status" value="1"/>
</dbReference>
<evidence type="ECO:0000259" key="4">
    <source>
        <dbReference type="PROSITE" id="PS50110"/>
    </source>
</evidence>
<evidence type="ECO:0000256" key="3">
    <source>
        <dbReference type="PROSITE-ProRule" id="PRU00169"/>
    </source>
</evidence>
<gene>
    <name evidence="5" type="ORF">DWW18_01355</name>
</gene>
<feature type="domain" description="Response regulatory" evidence="4">
    <location>
        <begin position="8"/>
        <end position="121"/>
    </location>
</feature>
<dbReference type="Gene3D" id="3.40.50.2300">
    <property type="match status" value="1"/>
</dbReference>
<evidence type="ECO:0000256" key="2">
    <source>
        <dbReference type="ARBA" id="ARBA00023012"/>
    </source>
</evidence>
<sequence length="131" mass="14931">MESEKRPIILIAEDDESNYLLLFALLKRDYQIIHAHDGIEAIQLFKNFPPDAILMDIKMPHMDGLTAMQAIREIDQDIPIIVVSAYAYEQDKQTAYSCGCNAYIMKPVDAKKLTSTISLLLSIKEHHMSIH</sequence>
<keyword evidence="2" id="KW-0902">Two-component regulatory system</keyword>
<dbReference type="EMBL" id="QRZA01000001">
    <property type="protein sequence ID" value="RGV36859.1"/>
    <property type="molecule type" value="Genomic_DNA"/>
</dbReference>
<comment type="caution">
    <text evidence="5">The sequence shown here is derived from an EMBL/GenBank/DDBJ whole genome shotgun (WGS) entry which is preliminary data.</text>
</comment>
<dbReference type="AlphaFoldDB" id="A0A412X7M7"/>
<keyword evidence="1 3" id="KW-0597">Phosphoprotein</keyword>
<dbReference type="InterPro" id="IPR011006">
    <property type="entry name" value="CheY-like_superfamily"/>
</dbReference>
<dbReference type="STRING" id="1121130.GCA_000519105_00472"/>
<organism evidence="5 6">
    <name type="scientific">Butyricimonas virosa</name>
    <dbReference type="NCBI Taxonomy" id="544645"/>
    <lineage>
        <taxon>Bacteria</taxon>
        <taxon>Pseudomonadati</taxon>
        <taxon>Bacteroidota</taxon>
        <taxon>Bacteroidia</taxon>
        <taxon>Bacteroidales</taxon>
        <taxon>Odoribacteraceae</taxon>
        <taxon>Butyricimonas</taxon>
    </lineage>
</organism>
<dbReference type="PANTHER" id="PTHR45339:SF1">
    <property type="entry name" value="HYBRID SIGNAL TRANSDUCTION HISTIDINE KINASE J"/>
    <property type="match status" value="1"/>
</dbReference>
<dbReference type="PROSITE" id="PS50110">
    <property type="entry name" value="RESPONSE_REGULATORY"/>
    <property type="match status" value="1"/>
</dbReference>
<dbReference type="CDD" id="cd17546">
    <property type="entry name" value="REC_hyHK_CKI1_RcsC-like"/>
    <property type="match status" value="1"/>
</dbReference>
<dbReference type="Pfam" id="PF00072">
    <property type="entry name" value="Response_reg"/>
    <property type="match status" value="1"/>
</dbReference>
<feature type="modified residue" description="4-aspartylphosphate" evidence="3">
    <location>
        <position position="56"/>
    </location>
</feature>
<dbReference type="InterPro" id="IPR001789">
    <property type="entry name" value="Sig_transdc_resp-reg_receiver"/>
</dbReference>
<dbReference type="SMART" id="SM00448">
    <property type="entry name" value="REC"/>
    <property type="match status" value="1"/>
</dbReference>
<dbReference type="PANTHER" id="PTHR45339">
    <property type="entry name" value="HYBRID SIGNAL TRANSDUCTION HISTIDINE KINASE J"/>
    <property type="match status" value="1"/>
</dbReference>